<accession>A0ABQ3HTN2</accession>
<evidence type="ECO:0008006" key="5">
    <source>
        <dbReference type="Google" id="ProtNLM"/>
    </source>
</evidence>
<dbReference type="CDD" id="cd16325">
    <property type="entry name" value="LolA"/>
    <property type="match status" value="1"/>
</dbReference>
<organism evidence="3 4">
    <name type="scientific">Sphingobacterium griseoflavum</name>
    <dbReference type="NCBI Taxonomy" id="1474952"/>
    <lineage>
        <taxon>Bacteria</taxon>
        <taxon>Pseudomonadati</taxon>
        <taxon>Bacteroidota</taxon>
        <taxon>Sphingobacteriia</taxon>
        <taxon>Sphingobacteriales</taxon>
        <taxon>Sphingobacteriaceae</taxon>
        <taxon>Sphingobacterium</taxon>
    </lineage>
</organism>
<evidence type="ECO:0000256" key="2">
    <source>
        <dbReference type="SAM" id="SignalP"/>
    </source>
</evidence>
<feature type="signal peptide" evidence="2">
    <location>
        <begin position="1"/>
        <end position="23"/>
    </location>
</feature>
<keyword evidence="1 2" id="KW-0732">Signal</keyword>
<dbReference type="Proteomes" id="UP000620550">
    <property type="component" value="Unassembled WGS sequence"/>
</dbReference>
<dbReference type="PANTHER" id="PTHR35869">
    <property type="entry name" value="OUTER-MEMBRANE LIPOPROTEIN CARRIER PROTEIN"/>
    <property type="match status" value="1"/>
</dbReference>
<dbReference type="InterPro" id="IPR029046">
    <property type="entry name" value="LolA/LolB/LppX"/>
</dbReference>
<dbReference type="Gene3D" id="2.50.20.10">
    <property type="entry name" value="Lipoprotein localisation LolA/LolB/LppX"/>
    <property type="match status" value="1"/>
</dbReference>
<evidence type="ECO:0000256" key="1">
    <source>
        <dbReference type="ARBA" id="ARBA00022729"/>
    </source>
</evidence>
<protein>
    <recommendedName>
        <fullName evidence="5">Outer membrane lipoprotein carrier protein LolA</fullName>
    </recommendedName>
</protein>
<dbReference type="SUPFAM" id="SSF89392">
    <property type="entry name" value="Prokaryotic lipoproteins and lipoprotein localization factors"/>
    <property type="match status" value="1"/>
</dbReference>
<evidence type="ECO:0000313" key="4">
    <source>
        <dbReference type="Proteomes" id="UP000620550"/>
    </source>
</evidence>
<dbReference type="Pfam" id="PF03548">
    <property type="entry name" value="LolA"/>
    <property type="match status" value="1"/>
</dbReference>
<reference evidence="4" key="1">
    <citation type="journal article" date="2019" name="Int. J. Syst. Evol. Microbiol.">
        <title>The Global Catalogue of Microorganisms (GCM) 10K type strain sequencing project: providing services to taxonomists for standard genome sequencing and annotation.</title>
        <authorList>
            <consortium name="The Broad Institute Genomics Platform"/>
            <consortium name="The Broad Institute Genome Sequencing Center for Infectious Disease"/>
            <person name="Wu L."/>
            <person name="Ma J."/>
        </authorList>
    </citation>
    <scope>NUCLEOTIDE SEQUENCE [LARGE SCALE GENOMIC DNA]</scope>
    <source>
        <strain evidence="4">CGMCC 1.12966</strain>
    </source>
</reference>
<proteinExistence type="predicted"/>
<dbReference type="PANTHER" id="PTHR35869:SF1">
    <property type="entry name" value="OUTER-MEMBRANE LIPOPROTEIN CARRIER PROTEIN"/>
    <property type="match status" value="1"/>
</dbReference>
<dbReference type="EMBL" id="BNAF01000002">
    <property type="protein sequence ID" value="GHE23594.1"/>
    <property type="molecule type" value="Genomic_DNA"/>
</dbReference>
<evidence type="ECO:0000313" key="3">
    <source>
        <dbReference type="EMBL" id="GHE23594.1"/>
    </source>
</evidence>
<dbReference type="InterPro" id="IPR004564">
    <property type="entry name" value="OM_lipoprot_carrier_LolA-like"/>
</dbReference>
<name>A0ABQ3HTN2_9SPHI</name>
<keyword evidence="4" id="KW-1185">Reference proteome</keyword>
<comment type="caution">
    <text evidence="3">The sequence shown here is derived from an EMBL/GenBank/DDBJ whole genome shotgun (WGS) entry which is preliminary data.</text>
</comment>
<sequence length="217" mass="24878">MIKMKTHIGIWIFILCSSLASFAQNDPAAQQLLDQVSKKYDAYQTLQSDFNFSAKQPNGEMYTDQGTLFLNKKQSQYRIQLKNQELISDGKTTYSILKDDKEVQIADADNGSSSIGPNNLFTFYKSGFKYVSSDDERVGGELLRVVELSPLDTKNNYFKIKLRVNKNRHIHDVLIFDKSGARYTYTIKTLYVNNSISPSNFSFNKANYPNYELVDLR</sequence>
<gene>
    <name evidence="3" type="ORF">GCM10017764_05620</name>
</gene>
<feature type="chain" id="PRO_5046769407" description="Outer membrane lipoprotein carrier protein LolA" evidence="2">
    <location>
        <begin position="24"/>
        <end position="217"/>
    </location>
</feature>